<sequence length="299" mass="33431">MAERLFDTSMDTITPHTHLRPLRRCLAFLAYSNTNLGQNSASTSNDRSLSSLFEPCHHCKPTVNAPALAKPISPPDGAAGESYNSFYVDFQNRIYEVRCTNTAQYPDLSSFSEVDGTVHAVHLSNEMAKAYAESVLVNHGTDGCVRCSHLEPLPIIKLAHPNRLSRLRIQHEFEMLKKLKRCCLPVPIFDDNPMIDNEGIFGYRMEQLFPIDFSDTKAISDDLKAIVSLVHDSGFSHGDLNPSNVMRNGNGSLVLIDPSRGGLLGEQVPHYIPWYQYEGTVFSTTTDKKYLKMYFAAVL</sequence>
<accession>A0A3M7DM07</accession>
<dbReference type="EMBL" id="QWIP01000369">
    <property type="protein sequence ID" value="RMY65093.1"/>
    <property type="molecule type" value="Genomic_DNA"/>
</dbReference>
<dbReference type="InterPro" id="IPR011009">
    <property type="entry name" value="Kinase-like_dom_sf"/>
</dbReference>
<evidence type="ECO:0000313" key="2">
    <source>
        <dbReference type="Proteomes" id="UP000269276"/>
    </source>
</evidence>
<proteinExistence type="predicted"/>
<dbReference type="InterPro" id="IPR009973">
    <property type="entry name" value="Seadorna_VP7"/>
</dbReference>
<dbReference type="SUPFAM" id="SSF56112">
    <property type="entry name" value="Protein kinase-like (PK-like)"/>
    <property type="match status" value="1"/>
</dbReference>
<dbReference type="Pfam" id="PF07387">
    <property type="entry name" value="Seadorna_VP7"/>
    <property type="match status" value="1"/>
</dbReference>
<gene>
    <name evidence="1" type="ORF">D0863_09354</name>
</gene>
<evidence type="ECO:0008006" key="3">
    <source>
        <dbReference type="Google" id="ProtNLM"/>
    </source>
</evidence>
<protein>
    <recommendedName>
        <fullName evidence="3">Protein kinase domain-containing protein</fullName>
    </recommendedName>
</protein>
<dbReference type="Gene3D" id="1.10.510.10">
    <property type="entry name" value="Transferase(Phosphotransferase) domain 1"/>
    <property type="match status" value="1"/>
</dbReference>
<organism evidence="1 2">
    <name type="scientific">Hortaea werneckii</name>
    <name type="common">Black yeast</name>
    <name type="synonym">Cladosporium werneckii</name>
    <dbReference type="NCBI Taxonomy" id="91943"/>
    <lineage>
        <taxon>Eukaryota</taxon>
        <taxon>Fungi</taxon>
        <taxon>Dikarya</taxon>
        <taxon>Ascomycota</taxon>
        <taxon>Pezizomycotina</taxon>
        <taxon>Dothideomycetes</taxon>
        <taxon>Dothideomycetidae</taxon>
        <taxon>Mycosphaerellales</taxon>
        <taxon>Teratosphaeriaceae</taxon>
        <taxon>Hortaea</taxon>
    </lineage>
</organism>
<dbReference type="AlphaFoldDB" id="A0A3M7DM07"/>
<dbReference type="VEuPathDB" id="FungiDB:BTJ68_09471"/>
<comment type="caution">
    <text evidence="1">The sequence shown here is derived from an EMBL/GenBank/DDBJ whole genome shotgun (WGS) entry which is preliminary data.</text>
</comment>
<dbReference type="Proteomes" id="UP000269276">
    <property type="component" value="Unassembled WGS sequence"/>
</dbReference>
<evidence type="ECO:0000313" key="1">
    <source>
        <dbReference type="EMBL" id="RMY65093.1"/>
    </source>
</evidence>
<reference evidence="1 2" key="1">
    <citation type="journal article" date="2018" name="BMC Genomics">
        <title>Genomic evidence for intraspecific hybridization in a clonal and extremely halotolerant yeast.</title>
        <authorList>
            <person name="Gostincar C."/>
            <person name="Stajich J.E."/>
            <person name="Zupancic J."/>
            <person name="Zalar P."/>
            <person name="Gunde-Cimerman N."/>
        </authorList>
    </citation>
    <scope>NUCLEOTIDE SEQUENCE [LARGE SCALE GENOMIC DNA]</scope>
    <source>
        <strain evidence="1 2">EXF-2682</strain>
    </source>
</reference>
<name>A0A3M7DM07_HORWE</name>
<dbReference type="OrthoDB" id="4062651at2759"/>